<keyword evidence="3" id="KW-1185">Reference proteome</keyword>
<accession>A0A2N5HLS8</accession>
<dbReference type="OrthoDB" id="2875147at2"/>
<organism evidence="2 3">
    <name type="scientific">Neobacillus cucumis</name>
    <dbReference type="NCBI Taxonomy" id="1740721"/>
    <lineage>
        <taxon>Bacteria</taxon>
        <taxon>Bacillati</taxon>
        <taxon>Bacillota</taxon>
        <taxon>Bacilli</taxon>
        <taxon>Bacillales</taxon>
        <taxon>Bacillaceae</taxon>
        <taxon>Neobacillus</taxon>
    </lineage>
</organism>
<dbReference type="Proteomes" id="UP000234950">
    <property type="component" value="Unassembled WGS sequence"/>
</dbReference>
<comment type="caution">
    <text evidence="1">Lacks conserved residue(s) required for the propagation of feature annotation.</text>
</comment>
<reference evidence="2 3" key="1">
    <citation type="submission" date="2017-11" db="EMBL/GenBank/DDBJ databases">
        <title>Comparitive Functional Genomics of Dry Heat Resistant strains isolated from the Viking Spacecraft.</title>
        <authorList>
            <person name="Seuylemezian A."/>
            <person name="Cooper K."/>
            <person name="Vaishampayan P."/>
        </authorList>
    </citation>
    <scope>NUCLEOTIDE SEQUENCE [LARGE SCALE GENOMIC DNA]</scope>
    <source>
        <strain evidence="2 3">V32-6</strain>
    </source>
</reference>
<proteinExistence type="predicted"/>
<dbReference type="RefSeq" id="WP_101647374.1">
    <property type="nucleotide sequence ID" value="NZ_PGVE01000035.1"/>
</dbReference>
<gene>
    <name evidence="2" type="ORF">CVD27_08025</name>
</gene>
<evidence type="ECO:0000313" key="3">
    <source>
        <dbReference type="Proteomes" id="UP000234950"/>
    </source>
</evidence>
<name>A0A2N5HLS8_9BACI</name>
<dbReference type="Gene3D" id="1.20.120.910">
    <property type="entry name" value="DksA, coiled-coil domain"/>
    <property type="match status" value="1"/>
</dbReference>
<dbReference type="EMBL" id="PGVE01000035">
    <property type="protein sequence ID" value="PLS06481.1"/>
    <property type="molecule type" value="Genomic_DNA"/>
</dbReference>
<comment type="caution">
    <text evidence="2">The sequence shown here is derived from an EMBL/GenBank/DDBJ whole genome shotgun (WGS) entry which is preliminary data.</text>
</comment>
<sequence length="98" mass="11417">MNAMQEKLFLELRQTKKEIESSLNKQQKQTWLTSILKAELVDINAAIQKFEEGKFGQCEISGEFIPEDLLKMIPTMRSIKDTEDLENYYKKPLSTAFL</sequence>
<evidence type="ECO:0000313" key="2">
    <source>
        <dbReference type="EMBL" id="PLS06481.1"/>
    </source>
</evidence>
<dbReference type="AlphaFoldDB" id="A0A2N5HLS8"/>
<evidence type="ECO:0000256" key="1">
    <source>
        <dbReference type="PROSITE-ProRule" id="PRU00510"/>
    </source>
</evidence>
<dbReference type="PROSITE" id="PS51128">
    <property type="entry name" value="ZF_DKSA_2"/>
    <property type="match status" value="1"/>
</dbReference>
<protein>
    <submittedName>
        <fullName evidence="2">Uncharacterized protein</fullName>
    </submittedName>
</protein>